<protein>
    <submittedName>
        <fullName evidence="1">Guanylate cyclase 2G-like protein</fullName>
    </submittedName>
</protein>
<dbReference type="AlphaFoldDB" id="A0A498N2P3"/>
<evidence type="ECO:0000313" key="1">
    <source>
        <dbReference type="EMBL" id="RXN28629.1"/>
    </source>
</evidence>
<keyword evidence="2" id="KW-1185">Reference proteome</keyword>
<reference evidence="1 2" key="1">
    <citation type="submission" date="2018-03" db="EMBL/GenBank/DDBJ databases">
        <title>Draft genome sequence of Rohu Carp (Labeo rohita).</title>
        <authorList>
            <person name="Das P."/>
            <person name="Kushwaha B."/>
            <person name="Joshi C.G."/>
            <person name="Kumar D."/>
            <person name="Nagpure N.S."/>
            <person name="Sahoo L."/>
            <person name="Das S.P."/>
            <person name="Bit A."/>
            <person name="Patnaik S."/>
            <person name="Meher P.K."/>
            <person name="Jayasankar P."/>
            <person name="Koringa P.G."/>
            <person name="Patel N.V."/>
            <person name="Hinsu A.T."/>
            <person name="Kumar R."/>
            <person name="Pandey M."/>
            <person name="Agarwal S."/>
            <person name="Srivastava S."/>
            <person name="Singh M."/>
            <person name="Iquebal M.A."/>
            <person name="Jaiswal S."/>
            <person name="Angadi U.B."/>
            <person name="Kumar N."/>
            <person name="Raza M."/>
            <person name="Shah T.M."/>
            <person name="Rai A."/>
            <person name="Jena J.K."/>
        </authorList>
    </citation>
    <scope>NUCLEOTIDE SEQUENCE [LARGE SCALE GENOMIC DNA]</scope>
    <source>
        <strain evidence="1">DASCIFA01</strain>
        <tissue evidence="1">Testis</tissue>
    </source>
</reference>
<dbReference type="EMBL" id="QBIY01011857">
    <property type="protein sequence ID" value="RXN28629.1"/>
    <property type="molecule type" value="Genomic_DNA"/>
</dbReference>
<name>A0A498N2P3_LABRO</name>
<organism evidence="1 2">
    <name type="scientific">Labeo rohita</name>
    <name type="common">Indian major carp</name>
    <name type="synonym">Cyprinus rohita</name>
    <dbReference type="NCBI Taxonomy" id="84645"/>
    <lineage>
        <taxon>Eukaryota</taxon>
        <taxon>Metazoa</taxon>
        <taxon>Chordata</taxon>
        <taxon>Craniata</taxon>
        <taxon>Vertebrata</taxon>
        <taxon>Euteleostomi</taxon>
        <taxon>Actinopterygii</taxon>
        <taxon>Neopterygii</taxon>
        <taxon>Teleostei</taxon>
        <taxon>Ostariophysi</taxon>
        <taxon>Cypriniformes</taxon>
        <taxon>Cyprinidae</taxon>
        <taxon>Labeoninae</taxon>
        <taxon>Labeonini</taxon>
        <taxon>Labeo</taxon>
    </lineage>
</organism>
<proteinExistence type="predicted"/>
<evidence type="ECO:0000313" key="2">
    <source>
        <dbReference type="Proteomes" id="UP000290572"/>
    </source>
</evidence>
<comment type="caution">
    <text evidence="1">The sequence shown here is derived from an EMBL/GenBank/DDBJ whole genome shotgun (WGS) entry which is preliminary data.</text>
</comment>
<sequence length="147" mass="16436">MALLWVNQAKTLKDLHKGGHNSEVLRELCTVSDLTLRATKVTAWSLGCVMSTLVVQECHLWLCLADMRETDKMQFLNSHVSQTGLFGDALENFAQQFSAAQKQTEAVTSCMQLLPPPGRRWQYLCLLVTDGGPLHPPPFPCRIRNSP</sequence>
<gene>
    <name evidence="1" type="ORF">ROHU_019230</name>
</gene>
<dbReference type="Proteomes" id="UP000290572">
    <property type="component" value="Unassembled WGS sequence"/>
</dbReference>
<accession>A0A498N2P3</accession>